<dbReference type="EMBL" id="JARVKF010000101">
    <property type="protein sequence ID" value="KAK9423007.1"/>
    <property type="molecule type" value="Genomic_DNA"/>
</dbReference>
<dbReference type="InterPro" id="IPR050814">
    <property type="entry name" value="Myo-inositol_Transporter"/>
</dbReference>
<dbReference type="InterPro" id="IPR036259">
    <property type="entry name" value="MFS_trans_sf"/>
</dbReference>
<reference evidence="11 12" key="1">
    <citation type="journal article" date="2024" name="J. Plant Pathol.">
        <title>Sequence and assembly of the genome of Seiridium unicorne, isolate CBS 538.82, causal agent of cypress canker disease.</title>
        <authorList>
            <person name="Scali E."/>
            <person name="Rocca G.D."/>
            <person name="Danti R."/>
            <person name="Garbelotto M."/>
            <person name="Barberini S."/>
            <person name="Baroncelli R."/>
            <person name="Emiliani G."/>
        </authorList>
    </citation>
    <scope>NUCLEOTIDE SEQUENCE [LARGE SCALE GENOMIC DNA]</scope>
    <source>
        <strain evidence="11 12">BM-138-508</strain>
    </source>
</reference>
<feature type="transmembrane region" description="Helical" evidence="9">
    <location>
        <begin position="333"/>
        <end position="354"/>
    </location>
</feature>
<dbReference type="InterPro" id="IPR020846">
    <property type="entry name" value="MFS_dom"/>
</dbReference>
<feature type="transmembrane region" description="Helical" evidence="9">
    <location>
        <begin position="578"/>
        <end position="597"/>
    </location>
</feature>
<dbReference type="InterPro" id="IPR003663">
    <property type="entry name" value="Sugar/inositol_transpt"/>
</dbReference>
<evidence type="ECO:0000256" key="1">
    <source>
        <dbReference type="ARBA" id="ARBA00004141"/>
    </source>
</evidence>
<dbReference type="PANTHER" id="PTHR48020">
    <property type="entry name" value="PROTON MYO-INOSITOL COTRANSPORTER"/>
    <property type="match status" value="1"/>
</dbReference>
<feature type="transmembrane region" description="Helical" evidence="9">
    <location>
        <begin position="609"/>
        <end position="628"/>
    </location>
</feature>
<keyword evidence="7" id="KW-0175">Coiled coil</keyword>
<accession>A0ABR2V7W4</accession>
<feature type="transmembrane region" description="Helical" evidence="9">
    <location>
        <begin position="161"/>
        <end position="178"/>
    </location>
</feature>
<feature type="transmembrane region" description="Helical" evidence="9">
    <location>
        <begin position="255"/>
        <end position="278"/>
    </location>
</feature>
<feature type="transmembrane region" description="Helical" evidence="9">
    <location>
        <begin position="538"/>
        <end position="557"/>
    </location>
</feature>
<keyword evidence="4 9" id="KW-0812">Transmembrane</keyword>
<evidence type="ECO:0000256" key="9">
    <source>
        <dbReference type="SAM" id="Phobius"/>
    </source>
</evidence>
<feature type="transmembrane region" description="Helical" evidence="9">
    <location>
        <begin position="436"/>
        <end position="458"/>
    </location>
</feature>
<evidence type="ECO:0000256" key="6">
    <source>
        <dbReference type="ARBA" id="ARBA00023136"/>
    </source>
</evidence>
<dbReference type="PRINTS" id="PR00171">
    <property type="entry name" value="SUGRTRNSPORT"/>
</dbReference>
<evidence type="ECO:0000313" key="12">
    <source>
        <dbReference type="Proteomes" id="UP001408356"/>
    </source>
</evidence>
<organism evidence="11 12">
    <name type="scientific">Seiridium unicorne</name>
    <dbReference type="NCBI Taxonomy" id="138068"/>
    <lineage>
        <taxon>Eukaryota</taxon>
        <taxon>Fungi</taxon>
        <taxon>Dikarya</taxon>
        <taxon>Ascomycota</taxon>
        <taxon>Pezizomycotina</taxon>
        <taxon>Sordariomycetes</taxon>
        <taxon>Xylariomycetidae</taxon>
        <taxon>Amphisphaeriales</taxon>
        <taxon>Sporocadaceae</taxon>
        <taxon>Seiridium</taxon>
    </lineage>
</organism>
<proteinExistence type="inferred from homology"/>
<sequence>MASHKSCKGSESRRFDEFHVRNPFNGLERHDIDRRVHDLYLKAQFSRKDYSDLYQGAFLVQDRTRVVVGQEQSPNATASSHDGESQPPKTVGILRSPLDPGEAAFEQWKLSLVDKEKRGVVDEEEKALMRLERRRITAQGISRWHWWRETWIQLRAYPAKVYWLIVCCSLGAVVQGFDETAVNGAQVFYSKTLQLDQGSIRLGAVNGAPYALSAVMCLFNSVLNNWLGRRGVIFLTCFMSCIWCLAQSLSSSWELLFLFRLLLGLGIGPKSATIPIYASECAPAPIRGGLVMMWQMWTAFGLLLGYAFGVAFWDAGGSCRVDGSIELPCSLNWRLMLGAAMIPPLIPLMYIFTLPESPRWLIRKAILCKDRQKEKRLYRQAYNSLKQLNRTALQASREFVWLYYSLREESRSNEHDKSTTIHTIKQLWTHRRTRRALLASIITMFLQQFCGVNIIAYYSTSVLQQHLNGHYQVQVGDGRDPYYYSLGFGALNWLFAFPAALFMDTLGRRTLLLLTFPFLAIFQATMAISLTAPIGNDASIGGFVTSMYLFCIFYSIGEGPVPFVYAAESMPLHHRDHGMGIVTFVNWTFNFILALTFPNFLSAFQPSGAFGWYAVWCFIGWILILFFVRETKQERLEDMDLIFAAKSAHHVRFAFVELDWFFKHGWKIGSKSRKEKPSFLDYLSRIQGVPPEEFAVVHPPAEIYPMGDVPVGESSHSSVADDRHDSM</sequence>
<evidence type="ECO:0000256" key="5">
    <source>
        <dbReference type="ARBA" id="ARBA00022989"/>
    </source>
</evidence>
<dbReference type="Gene3D" id="1.20.1250.20">
    <property type="entry name" value="MFS general substrate transporter like domains"/>
    <property type="match status" value="1"/>
</dbReference>
<dbReference type="Pfam" id="PF00083">
    <property type="entry name" value="Sugar_tr"/>
    <property type="match status" value="1"/>
</dbReference>
<comment type="caution">
    <text evidence="11">The sequence shown here is derived from an EMBL/GenBank/DDBJ whole genome shotgun (WGS) entry which is preliminary data.</text>
</comment>
<keyword evidence="5 9" id="KW-1133">Transmembrane helix</keyword>
<dbReference type="PANTHER" id="PTHR48020:SF17">
    <property type="entry name" value="SUGAR TRANSPORTER, PUTATIVE (AFU_ORTHOLOGUE AFUA_8G06870)-RELATED"/>
    <property type="match status" value="1"/>
</dbReference>
<feature type="transmembrane region" description="Helical" evidence="9">
    <location>
        <begin position="231"/>
        <end position="249"/>
    </location>
</feature>
<keyword evidence="6 9" id="KW-0472">Membrane</keyword>
<feature type="coiled-coil region" evidence="7">
    <location>
        <begin position="371"/>
        <end position="398"/>
    </location>
</feature>
<evidence type="ECO:0000256" key="3">
    <source>
        <dbReference type="ARBA" id="ARBA00022448"/>
    </source>
</evidence>
<feature type="transmembrane region" description="Helical" evidence="9">
    <location>
        <begin position="482"/>
        <end position="503"/>
    </location>
</feature>
<evidence type="ECO:0000256" key="7">
    <source>
        <dbReference type="SAM" id="Coils"/>
    </source>
</evidence>
<keyword evidence="12" id="KW-1185">Reference proteome</keyword>
<feature type="transmembrane region" description="Helical" evidence="9">
    <location>
        <begin position="290"/>
        <end position="313"/>
    </location>
</feature>
<name>A0ABR2V7W4_9PEZI</name>
<feature type="domain" description="Major facilitator superfamily (MFS) profile" evidence="10">
    <location>
        <begin position="164"/>
        <end position="632"/>
    </location>
</feature>
<evidence type="ECO:0000256" key="8">
    <source>
        <dbReference type="SAM" id="MobiDB-lite"/>
    </source>
</evidence>
<protein>
    <recommendedName>
        <fullName evidence="10">Major facilitator superfamily (MFS) profile domain-containing protein</fullName>
    </recommendedName>
</protein>
<comment type="similarity">
    <text evidence="2">Belongs to the major facilitator superfamily. Sugar transporter (TC 2.A.1.1) family.</text>
</comment>
<keyword evidence="3" id="KW-0813">Transport</keyword>
<feature type="region of interest" description="Disordered" evidence="8">
    <location>
        <begin position="70"/>
        <end position="91"/>
    </location>
</feature>
<dbReference type="InterPro" id="IPR005828">
    <property type="entry name" value="MFS_sugar_transport-like"/>
</dbReference>
<dbReference type="SUPFAM" id="SSF103473">
    <property type="entry name" value="MFS general substrate transporter"/>
    <property type="match status" value="1"/>
</dbReference>
<comment type="subcellular location">
    <subcellularLocation>
        <location evidence="1">Membrane</location>
        <topology evidence="1">Multi-pass membrane protein</topology>
    </subcellularLocation>
</comment>
<evidence type="ECO:0000313" key="11">
    <source>
        <dbReference type="EMBL" id="KAK9423007.1"/>
    </source>
</evidence>
<dbReference type="NCBIfam" id="TIGR00879">
    <property type="entry name" value="SP"/>
    <property type="match status" value="1"/>
</dbReference>
<feature type="transmembrane region" description="Helical" evidence="9">
    <location>
        <begin position="198"/>
        <end position="219"/>
    </location>
</feature>
<dbReference type="Proteomes" id="UP001408356">
    <property type="component" value="Unassembled WGS sequence"/>
</dbReference>
<feature type="compositionally biased region" description="Polar residues" evidence="8">
    <location>
        <begin position="70"/>
        <end position="80"/>
    </location>
</feature>
<gene>
    <name evidence="11" type="ORF">SUNI508_04674</name>
</gene>
<dbReference type="PROSITE" id="PS50850">
    <property type="entry name" value="MFS"/>
    <property type="match status" value="1"/>
</dbReference>
<evidence type="ECO:0000256" key="2">
    <source>
        <dbReference type="ARBA" id="ARBA00010992"/>
    </source>
</evidence>
<evidence type="ECO:0000256" key="4">
    <source>
        <dbReference type="ARBA" id="ARBA00022692"/>
    </source>
</evidence>
<evidence type="ECO:0000259" key="10">
    <source>
        <dbReference type="PROSITE" id="PS50850"/>
    </source>
</evidence>
<feature type="transmembrane region" description="Helical" evidence="9">
    <location>
        <begin position="510"/>
        <end position="532"/>
    </location>
</feature>